<dbReference type="GO" id="GO:0020037">
    <property type="term" value="F:heme binding"/>
    <property type="evidence" value="ECO:0007669"/>
    <property type="project" value="InterPro"/>
</dbReference>
<feature type="binding site" description="axial binding residue" evidence="7">
    <location>
        <position position="380"/>
    </location>
    <ligand>
        <name>heme</name>
        <dbReference type="ChEBI" id="CHEBI:30413"/>
    </ligand>
    <ligandPart>
        <name>Fe</name>
        <dbReference type="ChEBI" id="CHEBI:18248"/>
    </ligandPart>
</feature>
<dbReference type="InterPro" id="IPR036396">
    <property type="entry name" value="Cyt_P450_sf"/>
</dbReference>
<dbReference type="OrthoDB" id="1372046at2759"/>
<gene>
    <name evidence="10" type="ORF">Acr_05g0002280</name>
</gene>
<dbReference type="PRINTS" id="PR00385">
    <property type="entry name" value="P450"/>
</dbReference>
<dbReference type="PRINTS" id="PR00463">
    <property type="entry name" value="EP450I"/>
</dbReference>
<dbReference type="SUPFAM" id="SSF48264">
    <property type="entry name" value="Cytochrome P450"/>
    <property type="match status" value="1"/>
</dbReference>
<evidence type="ECO:0000256" key="3">
    <source>
        <dbReference type="ARBA" id="ARBA00022723"/>
    </source>
</evidence>
<dbReference type="PROSITE" id="PS00086">
    <property type="entry name" value="CYTOCHROME_P450"/>
    <property type="match status" value="1"/>
</dbReference>
<evidence type="ECO:0000313" key="11">
    <source>
        <dbReference type="Proteomes" id="UP000585474"/>
    </source>
</evidence>
<evidence type="ECO:0000256" key="1">
    <source>
        <dbReference type="ARBA" id="ARBA00004167"/>
    </source>
</evidence>
<dbReference type="InterPro" id="IPR017972">
    <property type="entry name" value="Cyt_P450_CS"/>
</dbReference>
<accession>A0A7J0EL02</accession>
<dbReference type="GO" id="GO:0005506">
    <property type="term" value="F:iron ion binding"/>
    <property type="evidence" value="ECO:0007669"/>
    <property type="project" value="InterPro"/>
</dbReference>
<evidence type="ECO:0000256" key="9">
    <source>
        <dbReference type="SAM" id="Phobius"/>
    </source>
</evidence>
<keyword evidence="4 9" id="KW-1133">Transmembrane helix</keyword>
<evidence type="ECO:0000256" key="7">
    <source>
        <dbReference type="PIRSR" id="PIRSR602401-1"/>
    </source>
</evidence>
<keyword evidence="6 7" id="KW-0408">Iron</keyword>
<comment type="similarity">
    <text evidence="8">Belongs to the cytochrome P450 family.</text>
</comment>
<keyword evidence="2 9" id="KW-0812">Transmembrane</keyword>
<sequence>MWSAGGILGGVVAVLTIFIIHWTYKWRNPRGSSNGGVLPPGSMGWPLIGETLHLFIPSRSLDIHPFIKKRIQRYGPLFRTSLAGRPVIVSTDAKVNHYLLLQEGRSVEIWYLDTFAKLFNQDGDSNPATFGAIHRYIRSILLSYFGPDSLREKLLPQIGQMIDSTLRIWSRQGSVSVKEATATEQKKMIKMIRNKLREKRDSPDQAFEGDLLDQAVKEMNTEKFLTEDLIVHFIFGALFASFETISSTITLSFKLLSENPSVVNDLRVEHVAMIKKRENPNSSLTWDDYKSMPFTLQVINETLRLANVIPGLLRRAMTDIEVNGYTIPAGWTIMVATSAQQLNPNTYQDPLAFNPHRWKELDSSVLSKNFTPFGGGMRQCVGAEFTKAFMATFFHVLVTKYR</sequence>
<proteinExistence type="inferred from homology"/>
<dbReference type="GO" id="GO:0016020">
    <property type="term" value="C:membrane"/>
    <property type="evidence" value="ECO:0007669"/>
    <property type="project" value="UniProtKB-SubCell"/>
</dbReference>
<dbReference type="GO" id="GO:0004497">
    <property type="term" value="F:monooxygenase activity"/>
    <property type="evidence" value="ECO:0007669"/>
    <property type="project" value="UniProtKB-KW"/>
</dbReference>
<protein>
    <submittedName>
        <fullName evidence="10">Cytochrome P450, family 87, subfamily A, polypeptide 2</fullName>
    </submittedName>
</protein>
<dbReference type="PANTHER" id="PTHR24286">
    <property type="entry name" value="CYTOCHROME P450 26"/>
    <property type="match status" value="1"/>
</dbReference>
<feature type="transmembrane region" description="Helical" evidence="9">
    <location>
        <begin position="6"/>
        <end position="24"/>
    </location>
</feature>
<dbReference type="AlphaFoldDB" id="A0A7J0EL02"/>
<keyword evidence="8" id="KW-0503">Monooxygenase</keyword>
<organism evidence="10 11">
    <name type="scientific">Actinidia rufa</name>
    <dbReference type="NCBI Taxonomy" id="165716"/>
    <lineage>
        <taxon>Eukaryota</taxon>
        <taxon>Viridiplantae</taxon>
        <taxon>Streptophyta</taxon>
        <taxon>Embryophyta</taxon>
        <taxon>Tracheophyta</taxon>
        <taxon>Spermatophyta</taxon>
        <taxon>Magnoliopsida</taxon>
        <taxon>eudicotyledons</taxon>
        <taxon>Gunneridae</taxon>
        <taxon>Pentapetalae</taxon>
        <taxon>asterids</taxon>
        <taxon>Ericales</taxon>
        <taxon>Actinidiaceae</taxon>
        <taxon>Actinidia</taxon>
    </lineage>
</organism>
<dbReference type="Pfam" id="PF00067">
    <property type="entry name" value="p450"/>
    <property type="match status" value="1"/>
</dbReference>
<dbReference type="EMBL" id="BJWL01000005">
    <property type="protein sequence ID" value="GFY86589.1"/>
    <property type="molecule type" value="Genomic_DNA"/>
</dbReference>
<evidence type="ECO:0000313" key="10">
    <source>
        <dbReference type="EMBL" id="GFY86589.1"/>
    </source>
</evidence>
<dbReference type="Proteomes" id="UP000585474">
    <property type="component" value="Unassembled WGS sequence"/>
</dbReference>
<comment type="caution">
    <text evidence="10">The sequence shown here is derived from an EMBL/GenBank/DDBJ whole genome shotgun (WGS) entry which is preliminary data.</text>
</comment>
<comment type="subcellular location">
    <subcellularLocation>
        <location evidence="1">Membrane</location>
        <topology evidence="1">Single-pass membrane protein</topology>
    </subcellularLocation>
</comment>
<dbReference type="InterPro" id="IPR002401">
    <property type="entry name" value="Cyt_P450_E_grp-I"/>
</dbReference>
<reference evidence="10 11" key="1">
    <citation type="submission" date="2019-07" db="EMBL/GenBank/DDBJ databases">
        <title>De Novo Assembly of kiwifruit Actinidia rufa.</title>
        <authorList>
            <person name="Sugita-Konishi S."/>
            <person name="Sato K."/>
            <person name="Mori E."/>
            <person name="Abe Y."/>
            <person name="Kisaki G."/>
            <person name="Hamano K."/>
            <person name="Suezawa K."/>
            <person name="Otani M."/>
            <person name="Fukuda T."/>
            <person name="Manabe T."/>
            <person name="Gomi K."/>
            <person name="Tabuchi M."/>
            <person name="Akimitsu K."/>
            <person name="Kataoka I."/>
        </authorList>
    </citation>
    <scope>NUCLEOTIDE SEQUENCE [LARGE SCALE GENOMIC DNA]</scope>
    <source>
        <strain evidence="11">cv. Fuchu</strain>
    </source>
</reference>
<keyword evidence="9" id="KW-0472">Membrane</keyword>
<keyword evidence="7 8" id="KW-0349">Heme</keyword>
<evidence type="ECO:0000256" key="8">
    <source>
        <dbReference type="RuleBase" id="RU000461"/>
    </source>
</evidence>
<name>A0A7J0EL02_9ERIC</name>
<dbReference type="GO" id="GO:0016132">
    <property type="term" value="P:brassinosteroid biosynthetic process"/>
    <property type="evidence" value="ECO:0007669"/>
    <property type="project" value="TreeGrafter"/>
</dbReference>
<keyword evidence="3 7" id="KW-0479">Metal-binding</keyword>
<keyword evidence="11" id="KW-1185">Reference proteome</keyword>
<evidence type="ECO:0000256" key="5">
    <source>
        <dbReference type="ARBA" id="ARBA00023002"/>
    </source>
</evidence>
<dbReference type="GO" id="GO:0010268">
    <property type="term" value="P:brassinosteroid homeostasis"/>
    <property type="evidence" value="ECO:0007669"/>
    <property type="project" value="TreeGrafter"/>
</dbReference>
<dbReference type="InterPro" id="IPR001128">
    <property type="entry name" value="Cyt_P450"/>
</dbReference>
<evidence type="ECO:0000256" key="4">
    <source>
        <dbReference type="ARBA" id="ARBA00022989"/>
    </source>
</evidence>
<comment type="cofactor">
    <cofactor evidence="7">
        <name>heme</name>
        <dbReference type="ChEBI" id="CHEBI:30413"/>
    </cofactor>
</comment>
<dbReference type="GO" id="GO:0016705">
    <property type="term" value="F:oxidoreductase activity, acting on paired donors, with incorporation or reduction of molecular oxygen"/>
    <property type="evidence" value="ECO:0007669"/>
    <property type="project" value="InterPro"/>
</dbReference>
<evidence type="ECO:0000256" key="2">
    <source>
        <dbReference type="ARBA" id="ARBA00022692"/>
    </source>
</evidence>
<dbReference type="GO" id="GO:0016125">
    <property type="term" value="P:sterol metabolic process"/>
    <property type="evidence" value="ECO:0007669"/>
    <property type="project" value="TreeGrafter"/>
</dbReference>
<dbReference type="Gene3D" id="1.10.630.10">
    <property type="entry name" value="Cytochrome P450"/>
    <property type="match status" value="1"/>
</dbReference>
<keyword evidence="5 8" id="KW-0560">Oxidoreductase</keyword>
<dbReference type="PANTHER" id="PTHR24286:SF305">
    <property type="entry name" value="CYTOCHROME P450 708A2"/>
    <property type="match status" value="1"/>
</dbReference>
<evidence type="ECO:0000256" key="6">
    <source>
        <dbReference type="ARBA" id="ARBA00023004"/>
    </source>
</evidence>